<dbReference type="Gene3D" id="3.90.1720.10">
    <property type="entry name" value="endopeptidase domain like (from Nostoc punctiforme)"/>
    <property type="match status" value="1"/>
</dbReference>
<dbReference type="GO" id="GO:0008234">
    <property type="term" value="F:cysteine-type peptidase activity"/>
    <property type="evidence" value="ECO:0007669"/>
    <property type="project" value="UniProtKB-KW"/>
</dbReference>
<dbReference type="RefSeq" id="WP_105184903.1">
    <property type="nucleotide sequence ID" value="NZ_BAAAGO010000028.1"/>
</dbReference>
<feature type="domain" description="NlpC/P60" evidence="6">
    <location>
        <begin position="89"/>
        <end position="208"/>
    </location>
</feature>
<keyword evidence="4" id="KW-0788">Thiol protease</keyword>
<evidence type="ECO:0000256" key="3">
    <source>
        <dbReference type="ARBA" id="ARBA00022801"/>
    </source>
</evidence>
<dbReference type="InterPro" id="IPR038765">
    <property type="entry name" value="Papain-like_cys_pep_sf"/>
</dbReference>
<dbReference type="OrthoDB" id="5177647at2"/>
<dbReference type="Pfam" id="PF00877">
    <property type="entry name" value="NLPC_P60"/>
    <property type="match status" value="1"/>
</dbReference>
<organism evidence="7 8">
    <name type="scientific">Micropruina glycogenica</name>
    <dbReference type="NCBI Taxonomy" id="75385"/>
    <lineage>
        <taxon>Bacteria</taxon>
        <taxon>Bacillati</taxon>
        <taxon>Actinomycetota</taxon>
        <taxon>Actinomycetes</taxon>
        <taxon>Propionibacteriales</taxon>
        <taxon>Nocardioidaceae</taxon>
        <taxon>Micropruina</taxon>
    </lineage>
</organism>
<evidence type="ECO:0000256" key="1">
    <source>
        <dbReference type="ARBA" id="ARBA00007074"/>
    </source>
</evidence>
<accession>A0A2N9JEC3</accession>
<protein>
    <recommendedName>
        <fullName evidence="6">NlpC/P60 domain-containing protein</fullName>
    </recommendedName>
</protein>
<dbReference type="InterPro" id="IPR051202">
    <property type="entry name" value="Peptidase_C40"/>
</dbReference>
<reference evidence="7 8" key="1">
    <citation type="submission" date="2018-02" db="EMBL/GenBank/DDBJ databases">
        <authorList>
            <person name="Cohen D.B."/>
            <person name="Kent A.D."/>
        </authorList>
    </citation>
    <scope>NUCLEOTIDE SEQUENCE [LARGE SCALE GENOMIC DNA]</scope>
    <source>
        <strain evidence="7">1</strain>
    </source>
</reference>
<feature type="signal peptide" evidence="5">
    <location>
        <begin position="1"/>
        <end position="21"/>
    </location>
</feature>
<evidence type="ECO:0000256" key="5">
    <source>
        <dbReference type="SAM" id="SignalP"/>
    </source>
</evidence>
<dbReference type="Proteomes" id="UP000238164">
    <property type="component" value="Chromosome 1"/>
</dbReference>
<evidence type="ECO:0000256" key="4">
    <source>
        <dbReference type="ARBA" id="ARBA00022807"/>
    </source>
</evidence>
<proteinExistence type="inferred from homology"/>
<feature type="chain" id="PRO_5038895901" description="NlpC/P60 domain-containing protein" evidence="5">
    <location>
        <begin position="22"/>
        <end position="208"/>
    </location>
</feature>
<dbReference type="AlphaFoldDB" id="A0A2N9JEC3"/>
<evidence type="ECO:0000256" key="2">
    <source>
        <dbReference type="ARBA" id="ARBA00022670"/>
    </source>
</evidence>
<name>A0A2N9JEC3_9ACTN</name>
<dbReference type="InterPro" id="IPR000064">
    <property type="entry name" value="NLP_P60_dom"/>
</dbReference>
<dbReference type="EMBL" id="LT985188">
    <property type="protein sequence ID" value="SPD85736.1"/>
    <property type="molecule type" value="Genomic_DNA"/>
</dbReference>
<gene>
    <name evidence="7" type="ORF">MPLG2_0700</name>
</gene>
<evidence type="ECO:0000313" key="7">
    <source>
        <dbReference type="EMBL" id="SPD85736.1"/>
    </source>
</evidence>
<dbReference type="PANTHER" id="PTHR47053">
    <property type="entry name" value="MUREIN DD-ENDOPEPTIDASE MEPH-RELATED"/>
    <property type="match status" value="1"/>
</dbReference>
<dbReference type="PANTHER" id="PTHR47053:SF1">
    <property type="entry name" value="MUREIN DD-ENDOPEPTIDASE MEPH-RELATED"/>
    <property type="match status" value="1"/>
</dbReference>
<evidence type="ECO:0000259" key="6">
    <source>
        <dbReference type="PROSITE" id="PS51935"/>
    </source>
</evidence>
<keyword evidence="8" id="KW-1185">Reference proteome</keyword>
<sequence>MRVRRLALFAALVATSGLLLSVVPGAESSGAARTSTPAVAAAPTVTETLAAAHQKSLLDTSLAVARVNATLNRTPRFEYAKSKTVSLTDQRAKKVVAAALSRVSTGQYVWGASGGNSFDCSGLMMYAYRQIGISLPHSSSAQSRLGKAVSIKNLKPGDLLFFYSPVHHVGMYIGDGKFVHARNTRDDLEVDTISGYGHFTSARRIIGS</sequence>
<dbReference type="KEGG" id="mgg:MPLG2_0700"/>
<dbReference type="SUPFAM" id="SSF54001">
    <property type="entry name" value="Cysteine proteinases"/>
    <property type="match status" value="1"/>
</dbReference>
<keyword evidence="3" id="KW-0378">Hydrolase</keyword>
<comment type="similarity">
    <text evidence="1">Belongs to the peptidase C40 family.</text>
</comment>
<dbReference type="GO" id="GO:0006508">
    <property type="term" value="P:proteolysis"/>
    <property type="evidence" value="ECO:0007669"/>
    <property type="project" value="UniProtKB-KW"/>
</dbReference>
<keyword evidence="5" id="KW-0732">Signal</keyword>
<keyword evidence="2" id="KW-0645">Protease</keyword>
<dbReference type="PROSITE" id="PS51935">
    <property type="entry name" value="NLPC_P60"/>
    <property type="match status" value="1"/>
</dbReference>
<evidence type="ECO:0000313" key="8">
    <source>
        <dbReference type="Proteomes" id="UP000238164"/>
    </source>
</evidence>